<dbReference type="InterPro" id="IPR021316">
    <property type="entry name" value="DUF2913"/>
</dbReference>
<proteinExistence type="predicted"/>
<comment type="caution">
    <text evidence="1">The sequence shown here is derived from an EMBL/GenBank/DDBJ whole genome shotgun (WGS) entry which is preliminary data.</text>
</comment>
<sequence length="207" mass="23299">MKPGNTSVGHLAWCGLIALHMARQDGQAGTPAQETLFLTRWLAVAEKQRRFSKELAPEIRWLLREGREKGIRADLSGKLEYLWLTGSDALLTQNDLSRLQHALQALQMVGWVYRLLNEGQWQGRKALRLNPSVSGLYLHKDSLHAGFNPAGLQTAPLPARITGDLSALDSLLQRSGWRREPAGSDLLLYYLMTQTVQHEDIIRRLTP</sequence>
<reference evidence="1 2" key="1">
    <citation type="submission" date="2019-06" db="EMBL/GenBank/DDBJ databases">
        <title>Taxogenomics and systematics of the genus Pantoea.</title>
        <authorList>
            <person name="Tambong J.T."/>
        </authorList>
    </citation>
    <scope>NUCLEOTIDE SEQUENCE [LARGE SCALE GENOMIC DNA]</scope>
    <source>
        <strain evidence="1 2">LMG 24200</strain>
    </source>
</reference>
<organism evidence="1 2">
    <name type="scientific">Pantoea deleyi</name>
    <dbReference type="NCBI Taxonomy" id="470932"/>
    <lineage>
        <taxon>Bacteria</taxon>
        <taxon>Pseudomonadati</taxon>
        <taxon>Pseudomonadota</taxon>
        <taxon>Gammaproteobacteria</taxon>
        <taxon>Enterobacterales</taxon>
        <taxon>Erwiniaceae</taxon>
        <taxon>Pantoea</taxon>
    </lineage>
</organism>
<dbReference type="EMBL" id="VHJA01000029">
    <property type="protein sequence ID" value="TPV47564.1"/>
    <property type="molecule type" value="Genomic_DNA"/>
</dbReference>
<dbReference type="Proteomes" id="UP000317747">
    <property type="component" value="Unassembled WGS sequence"/>
</dbReference>
<evidence type="ECO:0000313" key="1">
    <source>
        <dbReference type="EMBL" id="TPV47564.1"/>
    </source>
</evidence>
<gene>
    <name evidence="1" type="ORF">FJW01_03670</name>
</gene>
<dbReference type="OrthoDB" id="6590152at2"/>
<dbReference type="AlphaFoldDB" id="A0A506QN58"/>
<keyword evidence="2" id="KW-1185">Reference proteome</keyword>
<name>A0A506QN58_9GAMM</name>
<evidence type="ECO:0000313" key="2">
    <source>
        <dbReference type="Proteomes" id="UP000317747"/>
    </source>
</evidence>
<accession>A0A506QN58</accession>
<dbReference type="Pfam" id="PF11140">
    <property type="entry name" value="DUF2913"/>
    <property type="match status" value="1"/>
</dbReference>
<protein>
    <submittedName>
        <fullName evidence="1">DUF2913 family protein</fullName>
    </submittedName>
</protein>
<dbReference type="RefSeq" id="WP_128085887.1">
    <property type="nucleotide sequence ID" value="NZ_CP071408.1"/>
</dbReference>